<evidence type="ECO:0000313" key="2">
    <source>
        <dbReference type="EMBL" id="UQS84782.1"/>
    </source>
</evidence>
<evidence type="ECO:0008006" key="4">
    <source>
        <dbReference type="Google" id="ProtNLM"/>
    </source>
</evidence>
<dbReference type="EMBL" id="CP093362">
    <property type="protein sequence ID" value="UQS84782.1"/>
    <property type="molecule type" value="Genomic_DNA"/>
</dbReference>
<feature type="chain" id="PRO_5045700351" description="Surface layer protein A domain-containing protein" evidence="1">
    <location>
        <begin position="29"/>
        <end position="137"/>
    </location>
</feature>
<name>A0ABY4PGS5_9LACO</name>
<gene>
    <name evidence="2" type="ORF">MOO46_05930</name>
</gene>
<keyword evidence="1" id="KW-0732">Signal</keyword>
<keyword evidence="3" id="KW-1185">Reference proteome</keyword>
<evidence type="ECO:0000313" key="3">
    <source>
        <dbReference type="Proteomes" id="UP000831859"/>
    </source>
</evidence>
<reference evidence="2 3" key="1">
    <citation type="journal article" date="2022" name="Int. J. Syst. Evol. Microbiol.">
        <title>Apilactobacillus apisilvae sp. nov., Nicolia spurrieriana gen. nov. sp. nov., Bombilactobacillus folatiphilus sp. nov. and Bombilactobacillus thymidiniphilus sp. nov., four new lactic acid bacterial isolates from stingless bees Tetragonula carbonaria and Austroplebeia australis.</title>
        <authorList>
            <person name="Oliphant S.A."/>
            <person name="Watson-Haigh N.S."/>
            <person name="Sumby K.M."/>
            <person name="Gardner J."/>
            <person name="Groom S."/>
            <person name="Jiranek V."/>
        </authorList>
    </citation>
    <scope>NUCLEOTIDE SEQUENCE [LARGE SCALE GENOMIC DNA]</scope>
    <source>
        <strain evidence="2 3">SG5_A10</strain>
    </source>
</reference>
<evidence type="ECO:0000256" key="1">
    <source>
        <dbReference type="SAM" id="SignalP"/>
    </source>
</evidence>
<sequence>MKSIKKTVLVSAILLSGIGLFSPNIASANINSSKAKVMPNASSKYWAKYRKVTVTKNTTVYQNKIVVPHYKSSDKKDGVLKKGSTVYLSNKMRKMADVSYPWIIKNAKYKPSNNNKTEVSYIYSVNNESNNWFKINQ</sequence>
<proteinExistence type="predicted"/>
<feature type="signal peptide" evidence="1">
    <location>
        <begin position="1"/>
        <end position="28"/>
    </location>
</feature>
<dbReference type="Proteomes" id="UP000831859">
    <property type="component" value="Chromosome"/>
</dbReference>
<dbReference type="RefSeq" id="WP_249510765.1">
    <property type="nucleotide sequence ID" value="NZ_CP093362.1"/>
</dbReference>
<accession>A0ABY4PGS5</accession>
<organism evidence="2 3">
    <name type="scientific">Apilactobacillus apisilvae</name>
    <dbReference type="NCBI Taxonomy" id="2923364"/>
    <lineage>
        <taxon>Bacteria</taxon>
        <taxon>Bacillati</taxon>
        <taxon>Bacillota</taxon>
        <taxon>Bacilli</taxon>
        <taxon>Lactobacillales</taxon>
        <taxon>Lactobacillaceae</taxon>
        <taxon>Apilactobacillus</taxon>
    </lineage>
</organism>
<protein>
    <recommendedName>
        <fullName evidence="4">Surface layer protein A domain-containing protein</fullName>
    </recommendedName>
</protein>